<gene>
    <name evidence="1" type="ORF">SDC9_148124</name>
</gene>
<proteinExistence type="predicted"/>
<accession>A0A645EHK1</accession>
<dbReference type="AlphaFoldDB" id="A0A645EHK1"/>
<organism evidence="1">
    <name type="scientific">bioreactor metagenome</name>
    <dbReference type="NCBI Taxonomy" id="1076179"/>
    <lineage>
        <taxon>unclassified sequences</taxon>
        <taxon>metagenomes</taxon>
        <taxon>ecological metagenomes</taxon>
    </lineage>
</organism>
<reference evidence="1" key="1">
    <citation type="submission" date="2019-08" db="EMBL/GenBank/DDBJ databases">
        <authorList>
            <person name="Kucharzyk K."/>
            <person name="Murdoch R.W."/>
            <person name="Higgins S."/>
            <person name="Loffler F."/>
        </authorList>
    </citation>
    <scope>NUCLEOTIDE SEQUENCE</scope>
</reference>
<dbReference type="EMBL" id="VSSQ01046959">
    <property type="protein sequence ID" value="MPN00926.1"/>
    <property type="molecule type" value="Genomic_DNA"/>
</dbReference>
<protein>
    <submittedName>
        <fullName evidence="1">Uncharacterized protein</fullName>
    </submittedName>
</protein>
<sequence>MLVIPNKEKVLDDILEKYPQKVIIDLVRAWNNVDYNGYYEGLSWANLNQNEGQNMKIERDMPVMEF</sequence>
<evidence type="ECO:0000313" key="1">
    <source>
        <dbReference type="EMBL" id="MPN00926.1"/>
    </source>
</evidence>
<name>A0A645EHK1_9ZZZZ</name>
<comment type="caution">
    <text evidence="1">The sequence shown here is derived from an EMBL/GenBank/DDBJ whole genome shotgun (WGS) entry which is preliminary data.</text>
</comment>